<dbReference type="Proteomes" id="UP000295468">
    <property type="component" value="Unassembled WGS sequence"/>
</dbReference>
<comment type="caution">
    <text evidence="1">The sequence shown here is derived from an EMBL/GenBank/DDBJ whole genome shotgun (WGS) entry which is preliminary data.</text>
</comment>
<organism evidence="1 2">
    <name type="scientific">Zeaxanthinibacter enoshimensis</name>
    <dbReference type="NCBI Taxonomy" id="392009"/>
    <lineage>
        <taxon>Bacteria</taxon>
        <taxon>Pseudomonadati</taxon>
        <taxon>Bacteroidota</taxon>
        <taxon>Flavobacteriia</taxon>
        <taxon>Flavobacteriales</taxon>
        <taxon>Flavobacteriaceae</taxon>
        <taxon>Zeaxanthinibacter</taxon>
    </lineage>
</organism>
<sequence length="134" mass="14957">MLFSFMLTQCSEKKSQDSQNSCEGIMCTQQFVSFSVTLSDSNGNSVPLDDYKVIDQRSGEDLTQSEKAASFFEYEPGGPYPLYGDVFQDEHQNSERKLVFQGFNGGQEIISHTYTVAADCCHVRLVDGELNLSL</sequence>
<evidence type="ECO:0000313" key="2">
    <source>
        <dbReference type="Proteomes" id="UP000295468"/>
    </source>
</evidence>
<proteinExistence type="predicted"/>
<dbReference type="EMBL" id="SNYI01000001">
    <property type="protein sequence ID" value="TDQ32907.1"/>
    <property type="molecule type" value="Genomic_DNA"/>
</dbReference>
<protein>
    <submittedName>
        <fullName evidence="1">Uncharacterized protein</fullName>
    </submittedName>
</protein>
<reference evidence="1 2" key="1">
    <citation type="submission" date="2019-03" db="EMBL/GenBank/DDBJ databases">
        <title>Genomic Encyclopedia of Archaeal and Bacterial Type Strains, Phase II (KMG-II): from individual species to whole genera.</title>
        <authorList>
            <person name="Goeker M."/>
        </authorList>
    </citation>
    <scope>NUCLEOTIDE SEQUENCE [LARGE SCALE GENOMIC DNA]</scope>
    <source>
        <strain evidence="1 2">DSM 18435</strain>
    </source>
</reference>
<dbReference type="AlphaFoldDB" id="A0A4R6TRG7"/>
<keyword evidence="2" id="KW-1185">Reference proteome</keyword>
<evidence type="ECO:0000313" key="1">
    <source>
        <dbReference type="EMBL" id="TDQ32907.1"/>
    </source>
</evidence>
<gene>
    <name evidence="1" type="ORF">CLV82_0744</name>
</gene>
<accession>A0A4R6TRG7</accession>
<name>A0A4R6TRG7_9FLAO</name>